<dbReference type="InterPro" id="IPR011004">
    <property type="entry name" value="Trimer_LpxA-like_sf"/>
</dbReference>
<evidence type="ECO:0000313" key="2">
    <source>
        <dbReference type="Proteomes" id="UP001213566"/>
    </source>
</evidence>
<reference evidence="1" key="1">
    <citation type="submission" date="2023-02" db="EMBL/GenBank/DDBJ databases">
        <title>Draft Whole-Genome Sequences of competitive exclusion Lactobacillus salivarius strains for Poultry.</title>
        <authorList>
            <person name="Ma L.M."/>
            <person name="Lopez-Guerra N."/>
            <person name="Zhang G."/>
        </authorList>
    </citation>
    <scope>NUCLEOTIDE SEQUENCE</scope>
    <source>
        <strain evidence="1">Salm-9</strain>
    </source>
</reference>
<proteinExistence type="predicted"/>
<comment type="caution">
    <text evidence="1">The sequence shown here is derived from an EMBL/GenBank/DDBJ whole genome shotgun (WGS) entry which is preliminary data.</text>
</comment>
<accession>A0AAW6Q146</accession>
<dbReference type="Gene3D" id="2.160.10.10">
    <property type="entry name" value="Hexapeptide repeat proteins"/>
    <property type="match status" value="1"/>
</dbReference>
<dbReference type="SUPFAM" id="SSF51161">
    <property type="entry name" value="Trimeric LpxA-like enzymes"/>
    <property type="match status" value="1"/>
</dbReference>
<dbReference type="AlphaFoldDB" id="A0AAW6Q146"/>
<dbReference type="PANTHER" id="PTHR23416">
    <property type="entry name" value="SIALIC ACID SYNTHASE-RELATED"/>
    <property type="match status" value="1"/>
</dbReference>
<dbReference type="EMBL" id="JARKHV010000003">
    <property type="protein sequence ID" value="MDF4186426.1"/>
    <property type="molecule type" value="Genomic_DNA"/>
</dbReference>
<name>A0AAW6Q146_9LACO</name>
<sequence length="208" mass="23099">MIVLSKIKKLIDIFNAEGMTGVTNKIKSKAEYYRLEKIIDRCGTKLRIAYTKVCYGKRISYGKGFISRAGFAIRFNNLGTDRRYIKIGSGVFFNRCCSITCYDSIEIGNNTIFGENVRIFDHNHRFNLADVPVSGQGYTYSPIKIGNNCWIGSNVVILKGVTIGDNCVIGAGVVLNRSIESGSLVTTESGIKITKIRHKSASELLTKY</sequence>
<keyword evidence="1" id="KW-0808">Transferase</keyword>
<dbReference type="Pfam" id="PF00132">
    <property type="entry name" value="Hexapep"/>
    <property type="match status" value="1"/>
</dbReference>
<protein>
    <submittedName>
        <fullName evidence="1">Acyltransferase</fullName>
    </submittedName>
</protein>
<dbReference type="InterPro" id="IPR051159">
    <property type="entry name" value="Hexapeptide_acetyltransf"/>
</dbReference>
<dbReference type="InterPro" id="IPR001451">
    <property type="entry name" value="Hexapep"/>
</dbReference>
<dbReference type="GO" id="GO:0016746">
    <property type="term" value="F:acyltransferase activity"/>
    <property type="evidence" value="ECO:0007669"/>
    <property type="project" value="UniProtKB-KW"/>
</dbReference>
<dbReference type="Proteomes" id="UP001213566">
    <property type="component" value="Unassembled WGS sequence"/>
</dbReference>
<evidence type="ECO:0000313" key="1">
    <source>
        <dbReference type="EMBL" id="MDF4186426.1"/>
    </source>
</evidence>
<dbReference type="CDD" id="cd04647">
    <property type="entry name" value="LbH_MAT_like"/>
    <property type="match status" value="1"/>
</dbReference>
<keyword evidence="1" id="KW-0012">Acyltransferase</keyword>
<organism evidence="1 2">
    <name type="scientific">Ligilactobacillus salivarius</name>
    <dbReference type="NCBI Taxonomy" id="1624"/>
    <lineage>
        <taxon>Bacteria</taxon>
        <taxon>Bacillati</taxon>
        <taxon>Bacillota</taxon>
        <taxon>Bacilli</taxon>
        <taxon>Lactobacillales</taxon>
        <taxon>Lactobacillaceae</taxon>
        <taxon>Ligilactobacillus</taxon>
    </lineage>
</organism>
<gene>
    <name evidence="1" type="ORF">PV940_05150</name>
</gene>